<accession>A0ABD2KIC2</accession>
<sequence length="246" mass="27555">MKNIILLIAFFGRFHSAFQKVRCRGEIVGTMDKSFVRKEATHVVTECDITWPKVRCEAVVCFNERAPGYFTFYGCSYSYDNLTNDCSYSNANYTTGCSFSNANFSAVCNNYFQNHFSILECTHKSRKGTWTCEKERKNAEKPFELKYGGYKCQNCFFGQQYADYSNVLYPLYKPATTSNPAENTSESPKPQNAIDIVFSEMDIPLGVPPSAGSGRSTEPGIGHHFVMMVFVAVALVDTAIGHGILL</sequence>
<organism evidence="2 3">
    <name type="scientific">Heterodera schachtii</name>
    <name type="common">Sugarbeet cyst nematode worm</name>
    <name type="synonym">Tylenchus schachtii</name>
    <dbReference type="NCBI Taxonomy" id="97005"/>
    <lineage>
        <taxon>Eukaryota</taxon>
        <taxon>Metazoa</taxon>
        <taxon>Ecdysozoa</taxon>
        <taxon>Nematoda</taxon>
        <taxon>Chromadorea</taxon>
        <taxon>Rhabditida</taxon>
        <taxon>Tylenchina</taxon>
        <taxon>Tylenchomorpha</taxon>
        <taxon>Tylenchoidea</taxon>
        <taxon>Heteroderidae</taxon>
        <taxon>Heteroderinae</taxon>
        <taxon>Heterodera</taxon>
    </lineage>
</organism>
<gene>
    <name evidence="2" type="ORF">niasHS_001241</name>
</gene>
<dbReference type="AlphaFoldDB" id="A0ABD2KIC2"/>
<evidence type="ECO:0000313" key="3">
    <source>
        <dbReference type="Proteomes" id="UP001620645"/>
    </source>
</evidence>
<feature type="chain" id="PRO_5044776355" evidence="1">
    <location>
        <begin position="20"/>
        <end position="246"/>
    </location>
</feature>
<reference evidence="2 3" key="1">
    <citation type="submission" date="2024-10" db="EMBL/GenBank/DDBJ databases">
        <authorList>
            <person name="Kim D."/>
        </authorList>
    </citation>
    <scope>NUCLEOTIDE SEQUENCE [LARGE SCALE GENOMIC DNA]</scope>
    <source>
        <strain evidence="2">Taebaek</strain>
    </source>
</reference>
<evidence type="ECO:0000256" key="1">
    <source>
        <dbReference type="SAM" id="SignalP"/>
    </source>
</evidence>
<comment type="caution">
    <text evidence="2">The sequence shown here is derived from an EMBL/GenBank/DDBJ whole genome shotgun (WGS) entry which is preliminary data.</text>
</comment>
<keyword evidence="3" id="KW-1185">Reference proteome</keyword>
<keyword evidence="1" id="KW-0732">Signal</keyword>
<proteinExistence type="predicted"/>
<dbReference type="EMBL" id="JBICCN010000024">
    <property type="protein sequence ID" value="KAL3102499.1"/>
    <property type="molecule type" value="Genomic_DNA"/>
</dbReference>
<protein>
    <submittedName>
        <fullName evidence="2">Uncharacterized protein</fullName>
    </submittedName>
</protein>
<evidence type="ECO:0000313" key="2">
    <source>
        <dbReference type="EMBL" id="KAL3102499.1"/>
    </source>
</evidence>
<feature type="signal peptide" evidence="1">
    <location>
        <begin position="1"/>
        <end position="19"/>
    </location>
</feature>
<name>A0ABD2KIC2_HETSC</name>
<dbReference type="Proteomes" id="UP001620645">
    <property type="component" value="Unassembled WGS sequence"/>
</dbReference>